<protein>
    <submittedName>
        <fullName evidence="3">CPBP family intramembrane metalloprotease</fullName>
    </submittedName>
</protein>
<keyword evidence="3" id="KW-0378">Hydrolase</keyword>
<keyword evidence="1" id="KW-1133">Transmembrane helix</keyword>
<keyword evidence="1" id="KW-0472">Membrane</keyword>
<evidence type="ECO:0000256" key="1">
    <source>
        <dbReference type="SAM" id="Phobius"/>
    </source>
</evidence>
<sequence length="227" mass="25296">MRKRLLLAALGTLILFPLAGWGILAIFRDNSLAIMFRSPVAVWLQIPSGIALGFALGYGAQYVVSRPFLGGVEKKYSRIIAGLKLKHWHIIFISLCAGFGEELLFRGAIQPLIGLWITAIVFVAIHGYLDPRDWKMTVYGVYMTLAIAALGYYTDYMGIIGASLAHAGIDYVLFRHLIKSGKSQFNDRIEIELPQENMFETNLDETDSQTITTEKATNTLNKPLLLL</sequence>
<comment type="caution">
    <text evidence="3">The sequence shown here is derived from an EMBL/GenBank/DDBJ whole genome shotgun (WGS) entry which is preliminary data.</text>
</comment>
<keyword evidence="4" id="KW-1185">Reference proteome</keyword>
<dbReference type="AlphaFoldDB" id="A0A7K3WLG0"/>
<feature type="domain" description="CAAX prenyl protease 2/Lysostaphin resistance protein A-like" evidence="2">
    <location>
        <begin position="87"/>
        <end position="171"/>
    </location>
</feature>
<gene>
    <name evidence="3" type="ORF">G3O08_03000</name>
</gene>
<feature type="transmembrane region" description="Helical" evidence="1">
    <location>
        <begin position="111"/>
        <end position="129"/>
    </location>
</feature>
<dbReference type="EMBL" id="JAAGVY010000003">
    <property type="protein sequence ID" value="NEN22469.1"/>
    <property type="molecule type" value="Genomic_DNA"/>
</dbReference>
<reference evidence="3 4" key="1">
    <citation type="submission" date="2020-02" db="EMBL/GenBank/DDBJ databases">
        <title>Out from the shadows clarifying the taxonomy of the family Cryomorphaceae and related taxa by utilizing the GTDB taxonomic framework.</title>
        <authorList>
            <person name="Bowman J.P."/>
        </authorList>
    </citation>
    <scope>NUCLEOTIDE SEQUENCE [LARGE SCALE GENOMIC DNA]</scope>
    <source>
        <strain evidence="3 4">QSSC 1-22</strain>
    </source>
</reference>
<keyword evidence="3" id="KW-0645">Protease</keyword>
<dbReference type="GO" id="GO:0080120">
    <property type="term" value="P:CAAX-box protein maturation"/>
    <property type="evidence" value="ECO:0007669"/>
    <property type="project" value="UniProtKB-ARBA"/>
</dbReference>
<feature type="transmembrane region" description="Helical" evidence="1">
    <location>
        <begin position="136"/>
        <end position="153"/>
    </location>
</feature>
<evidence type="ECO:0000313" key="3">
    <source>
        <dbReference type="EMBL" id="NEN22469.1"/>
    </source>
</evidence>
<dbReference type="Proteomes" id="UP000486602">
    <property type="component" value="Unassembled WGS sequence"/>
</dbReference>
<name>A0A7K3WLG0_9FLAO</name>
<evidence type="ECO:0000313" key="4">
    <source>
        <dbReference type="Proteomes" id="UP000486602"/>
    </source>
</evidence>
<feature type="transmembrane region" description="Helical" evidence="1">
    <location>
        <begin position="41"/>
        <end position="64"/>
    </location>
</feature>
<dbReference type="Pfam" id="PF02517">
    <property type="entry name" value="Rce1-like"/>
    <property type="match status" value="1"/>
</dbReference>
<organism evidence="3 4">
    <name type="scientific">Cryomorpha ignava</name>
    <dbReference type="NCBI Taxonomy" id="101383"/>
    <lineage>
        <taxon>Bacteria</taxon>
        <taxon>Pseudomonadati</taxon>
        <taxon>Bacteroidota</taxon>
        <taxon>Flavobacteriia</taxon>
        <taxon>Flavobacteriales</taxon>
        <taxon>Cryomorphaceae</taxon>
        <taxon>Cryomorpha</taxon>
    </lineage>
</organism>
<dbReference type="GO" id="GO:0008237">
    <property type="term" value="F:metallopeptidase activity"/>
    <property type="evidence" value="ECO:0007669"/>
    <property type="project" value="UniProtKB-KW"/>
</dbReference>
<proteinExistence type="predicted"/>
<keyword evidence="3" id="KW-0482">Metalloprotease</keyword>
<dbReference type="RefSeq" id="WP_163283196.1">
    <property type="nucleotide sequence ID" value="NZ_JAAGVY010000003.1"/>
</dbReference>
<dbReference type="InterPro" id="IPR003675">
    <property type="entry name" value="Rce1/LyrA-like_dom"/>
</dbReference>
<evidence type="ECO:0000259" key="2">
    <source>
        <dbReference type="Pfam" id="PF02517"/>
    </source>
</evidence>
<dbReference type="GO" id="GO:0006508">
    <property type="term" value="P:proteolysis"/>
    <property type="evidence" value="ECO:0007669"/>
    <property type="project" value="UniProtKB-KW"/>
</dbReference>
<accession>A0A7K3WLG0</accession>
<feature type="transmembrane region" description="Helical" evidence="1">
    <location>
        <begin position="85"/>
        <end position="105"/>
    </location>
</feature>
<keyword evidence="1" id="KW-0812">Transmembrane</keyword>
<dbReference type="GO" id="GO:0004175">
    <property type="term" value="F:endopeptidase activity"/>
    <property type="evidence" value="ECO:0007669"/>
    <property type="project" value="UniProtKB-ARBA"/>
</dbReference>